<evidence type="ECO:0000256" key="1">
    <source>
        <dbReference type="ARBA" id="ARBA00004196"/>
    </source>
</evidence>
<dbReference type="AlphaFoldDB" id="A0A379MNE4"/>
<dbReference type="InterPro" id="IPR050553">
    <property type="entry name" value="Thioredoxin_ResA/DsbE_sf"/>
</dbReference>
<sequence>MFRHLFFATAALFTVGTASAWKIEGRIAGVADKDSVSVMLFRYWGNIGRSIQTDTIRNGRFSFSDTLPASEMVMMSIRAGNGRTTSNLWITDTTEIRIGGAADGKWTAASNEPEQEIEQAIDAIDLSDLDSLLETDEGYWKYRDSVWRIHVERLWPVFDQYPNSQAMLNCLNFYVKVGAVPHDKLQRIYDRLTPEMRGTLNGEAIAVALDPPRIPQVGEPFGDFQAADTSGATHRLSDFAGRGKYVLLDFWSVGCGGCYAAFPELKEIYARYKDRLEIVGVSLDANREMWQGAIIWQALPWVHLSDGKGTYAGAGVLYKPDVMPTYVLIDPQGTIVERWYPGEGDFRNRMIEPYLEKQ</sequence>
<keyword evidence="3" id="KW-1015">Disulfide bond</keyword>
<evidence type="ECO:0000313" key="6">
    <source>
        <dbReference type="EMBL" id="SUE33063.1"/>
    </source>
</evidence>
<reference evidence="6 7" key="1">
    <citation type="submission" date="2018-06" db="EMBL/GenBank/DDBJ databases">
        <authorList>
            <consortium name="Pathogen Informatics"/>
            <person name="Doyle S."/>
        </authorList>
    </citation>
    <scope>NUCLEOTIDE SEQUENCE [LARGE SCALE GENOMIC DNA]</scope>
    <source>
        <strain evidence="6 7">NCTC11190</strain>
    </source>
</reference>
<dbReference type="SUPFAM" id="SSF52833">
    <property type="entry name" value="Thioredoxin-like"/>
    <property type="match status" value="1"/>
</dbReference>
<dbReference type="PROSITE" id="PS51352">
    <property type="entry name" value="THIOREDOXIN_2"/>
    <property type="match status" value="1"/>
</dbReference>
<evidence type="ECO:0000256" key="2">
    <source>
        <dbReference type="ARBA" id="ARBA00022748"/>
    </source>
</evidence>
<protein>
    <submittedName>
        <fullName evidence="6">Thiol-disulfide oxidoreductase resA</fullName>
    </submittedName>
</protein>
<name>A0A379MNE4_9BACT</name>
<evidence type="ECO:0000256" key="3">
    <source>
        <dbReference type="ARBA" id="ARBA00023157"/>
    </source>
</evidence>
<dbReference type="CDD" id="cd02966">
    <property type="entry name" value="TlpA_like_family"/>
    <property type="match status" value="1"/>
</dbReference>
<dbReference type="GO" id="GO:0016491">
    <property type="term" value="F:oxidoreductase activity"/>
    <property type="evidence" value="ECO:0007669"/>
    <property type="project" value="InterPro"/>
</dbReference>
<dbReference type="EMBL" id="UGVL01000001">
    <property type="protein sequence ID" value="SUE33063.1"/>
    <property type="molecule type" value="Genomic_DNA"/>
</dbReference>
<dbReference type="InterPro" id="IPR000866">
    <property type="entry name" value="AhpC/TSA"/>
</dbReference>
<dbReference type="InterPro" id="IPR013766">
    <property type="entry name" value="Thioredoxin_domain"/>
</dbReference>
<dbReference type="InterPro" id="IPR036249">
    <property type="entry name" value="Thioredoxin-like_sf"/>
</dbReference>
<accession>A0A379MNE4</accession>
<dbReference type="Proteomes" id="UP000255233">
    <property type="component" value="Unassembled WGS sequence"/>
</dbReference>
<keyword evidence="2" id="KW-0201">Cytochrome c-type biogenesis</keyword>
<comment type="subcellular location">
    <subcellularLocation>
        <location evidence="1">Cell envelope</location>
    </subcellularLocation>
</comment>
<proteinExistence type="predicted"/>
<dbReference type="Gene3D" id="3.40.30.10">
    <property type="entry name" value="Glutaredoxin"/>
    <property type="match status" value="1"/>
</dbReference>
<feature type="domain" description="Thioredoxin" evidence="5">
    <location>
        <begin position="215"/>
        <end position="358"/>
    </location>
</feature>
<dbReference type="PANTHER" id="PTHR42852">
    <property type="entry name" value="THIOL:DISULFIDE INTERCHANGE PROTEIN DSBE"/>
    <property type="match status" value="1"/>
</dbReference>
<dbReference type="PANTHER" id="PTHR42852:SF6">
    <property type="entry name" value="THIOL:DISULFIDE INTERCHANGE PROTEIN DSBE"/>
    <property type="match status" value="1"/>
</dbReference>
<keyword evidence="4" id="KW-0676">Redox-active center</keyword>
<dbReference type="STRING" id="880526.GCA_000427365_01184"/>
<dbReference type="GO" id="GO:0017004">
    <property type="term" value="P:cytochrome complex assembly"/>
    <property type="evidence" value="ECO:0007669"/>
    <property type="project" value="UniProtKB-KW"/>
</dbReference>
<dbReference type="GO" id="GO:0016209">
    <property type="term" value="F:antioxidant activity"/>
    <property type="evidence" value="ECO:0007669"/>
    <property type="project" value="InterPro"/>
</dbReference>
<evidence type="ECO:0000256" key="4">
    <source>
        <dbReference type="ARBA" id="ARBA00023284"/>
    </source>
</evidence>
<evidence type="ECO:0000313" key="7">
    <source>
        <dbReference type="Proteomes" id="UP000255233"/>
    </source>
</evidence>
<evidence type="ECO:0000259" key="5">
    <source>
        <dbReference type="PROSITE" id="PS51352"/>
    </source>
</evidence>
<dbReference type="Pfam" id="PF00578">
    <property type="entry name" value="AhpC-TSA"/>
    <property type="match status" value="1"/>
</dbReference>
<dbReference type="GO" id="GO:0030313">
    <property type="term" value="C:cell envelope"/>
    <property type="evidence" value="ECO:0007669"/>
    <property type="project" value="UniProtKB-SubCell"/>
</dbReference>
<organism evidence="6 7">
    <name type="scientific">Rikenella microfusus</name>
    <dbReference type="NCBI Taxonomy" id="28139"/>
    <lineage>
        <taxon>Bacteria</taxon>
        <taxon>Pseudomonadati</taxon>
        <taxon>Bacteroidota</taxon>
        <taxon>Bacteroidia</taxon>
        <taxon>Bacteroidales</taxon>
        <taxon>Rikenellaceae</taxon>
        <taxon>Rikenella</taxon>
    </lineage>
</organism>
<gene>
    <name evidence="6" type="primary">resA_1</name>
    <name evidence="6" type="ORF">NCTC11190_00258</name>
</gene>
<dbReference type="OrthoDB" id="979391at2"/>
<dbReference type="RefSeq" id="WP_027290905.1">
    <property type="nucleotide sequence ID" value="NZ_UGVL01000001.1"/>
</dbReference>
<keyword evidence="7" id="KW-1185">Reference proteome</keyword>